<protein>
    <submittedName>
        <fullName evidence="2">Uncharacterized protein</fullName>
    </submittedName>
</protein>
<feature type="transmembrane region" description="Helical" evidence="1">
    <location>
        <begin position="40"/>
        <end position="57"/>
    </location>
</feature>
<keyword evidence="1" id="KW-0472">Membrane</keyword>
<dbReference type="Proteomes" id="UP001595898">
    <property type="component" value="Unassembled WGS sequence"/>
</dbReference>
<keyword evidence="1" id="KW-1133">Transmembrane helix</keyword>
<dbReference type="EMBL" id="JBHSFA010000007">
    <property type="protein sequence ID" value="MFC4542575.1"/>
    <property type="molecule type" value="Genomic_DNA"/>
</dbReference>
<comment type="caution">
    <text evidence="2">The sequence shown here is derived from an EMBL/GenBank/DDBJ whole genome shotgun (WGS) entry which is preliminary data.</text>
</comment>
<evidence type="ECO:0000256" key="1">
    <source>
        <dbReference type="SAM" id="Phobius"/>
    </source>
</evidence>
<keyword evidence="1" id="KW-0812">Transmembrane</keyword>
<accession>A0ABD5PPV0</accession>
<evidence type="ECO:0000313" key="2">
    <source>
        <dbReference type="EMBL" id="MFC4542575.1"/>
    </source>
</evidence>
<name>A0ABD5PPV0_9EURY</name>
<feature type="transmembrane region" description="Helical" evidence="1">
    <location>
        <begin position="106"/>
        <end position="122"/>
    </location>
</feature>
<keyword evidence="3" id="KW-1185">Reference proteome</keyword>
<dbReference type="AlphaFoldDB" id="A0ABD5PPV0"/>
<proteinExistence type="predicted"/>
<dbReference type="RefSeq" id="WP_250140727.1">
    <property type="nucleotide sequence ID" value="NZ_JALIQP010000002.1"/>
</dbReference>
<reference evidence="2 3" key="1">
    <citation type="journal article" date="2019" name="Int. J. Syst. Evol. Microbiol.">
        <title>The Global Catalogue of Microorganisms (GCM) 10K type strain sequencing project: providing services to taxonomists for standard genome sequencing and annotation.</title>
        <authorList>
            <consortium name="The Broad Institute Genomics Platform"/>
            <consortium name="The Broad Institute Genome Sequencing Center for Infectious Disease"/>
            <person name="Wu L."/>
            <person name="Ma J."/>
        </authorList>
    </citation>
    <scope>NUCLEOTIDE SEQUENCE [LARGE SCALE GENOMIC DNA]</scope>
    <source>
        <strain evidence="2 3">WLHS5</strain>
    </source>
</reference>
<organism evidence="2 3">
    <name type="scientific">Halosolutus amylolyticus</name>
    <dbReference type="NCBI Taxonomy" id="2932267"/>
    <lineage>
        <taxon>Archaea</taxon>
        <taxon>Methanobacteriati</taxon>
        <taxon>Methanobacteriota</taxon>
        <taxon>Stenosarchaea group</taxon>
        <taxon>Halobacteria</taxon>
        <taxon>Halobacteriales</taxon>
        <taxon>Natrialbaceae</taxon>
        <taxon>Halosolutus</taxon>
    </lineage>
</organism>
<feature type="transmembrane region" description="Helical" evidence="1">
    <location>
        <begin position="12"/>
        <end position="33"/>
    </location>
</feature>
<gene>
    <name evidence="2" type="ORF">ACFO5R_11660</name>
</gene>
<feature type="transmembrane region" description="Helical" evidence="1">
    <location>
        <begin position="77"/>
        <end position="99"/>
    </location>
</feature>
<sequence>MDKESVPQWGWLLLGLFAASMVAQLINVFVLSLPEDYQTITIIAAMSPVLIYVGVWYDEDRSHYWENSREHIAGDVLFVVSGAAIGSAIALVVIVDLGVGRFVQDIIGMAAGFLLSWGLFWWRNPEVYRTEADR</sequence>
<evidence type="ECO:0000313" key="3">
    <source>
        <dbReference type="Proteomes" id="UP001595898"/>
    </source>
</evidence>